<dbReference type="GO" id="GO:0005886">
    <property type="term" value="C:plasma membrane"/>
    <property type="evidence" value="ECO:0007669"/>
    <property type="project" value="UniProtKB-SubCell"/>
</dbReference>
<dbReference type="PANTHER" id="PTHR30266">
    <property type="entry name" value="MECHANOSENSITIVE CHANNEL MSCL"/>
    <property type="match status" value="1"/>
</dbReference>
<sequence length="129" mass="14098">MLKEFREFILRGNVIDLAIAVVIGAAFTAVVNATVKSFITPLIAAIGGQPDFSALTFKINGSTFTYGAWINAVISFLIVAAVIFFLIVKPMNAFLARRKTEDVTPEPEAPAEDVRLLTEIRDLLAERRG</sequence>
<evidence type="ECO:0000256" key="4">
    <source>
        <dbReference type="ARBA" id="ARBA00022475"/>
    </source>
</evidence>
<dbReference type="InterPro" id="IPR001185">
    <property type="entry name" value="MS_channel"/>
</dbReference>
<keyword evidence="3 10" id="KW-0813">Transport</keyword>
<feature type="transmembrane region" description="Helical" evidence="10">
    <location>
        <begin position="12"/>
        <end position="31"/>
    </location>
</feature>
<proteinExistence type="inferred from homology"/>
<gene>
    <name evidence="10" type="primary">mscL</name>
    <name evidence="11" type="ORF">C8N24_2460</name>
</gene>
<comment type="subcellular location">
    <subcellularLocation>
        <location evidence="1 10">Cell membrane</location>
        <topology evidence="1 10">Multi-pass membrane protein</topology>
    </subcellularLocation>
</comment>
<dbReference type="InterPro" id="IPR019823">
    <property type="entry name" value="Mechanosensitive_channel_CS"/>
</dbReference>
<dbReference type="PRINTS" id="PR01264">
    <property type="entry name" value="MECHCHANNEL"/>
</dbReference>
<keyword evidence="7 10" id="KW-0406">Ion transport</keyword>
<organism evidence="11 12">
    <name type="scientific">Solirubrobacter pauli</name>
    <dbReference type="NCBI Taxonomy" id="166793"/>
    <lineage>
        <taxon>Bacteria</taxon>
        <taxon>Bacillati</taxon>
        <taxon>Actinomycetota</taxon>
        <taxon>Thermoleophilia</taxon>
        <taxon>Solirubrobacterales</taxon>
        <taxon>Solirubrobacteraceae</taxon>
        <taxon>Solirubrobacter</taxon>
    </lineage>
</organism>
<evidence type="ECO:0000256" key="6">
    <source>
        <dbReference type="ARBA" id="ARBA00022989"/>
    </source>
</evidence>
<comment type="subunit">
    <text evidence="10">Homopentamer.</text>
</comment>
<comment type="caution">
    <text evidence="11">The sequence shown here is derived from an EMBL/GenBank/DDBJ whole genome shotgun (WGS) entry which is preliminary data.</text>
</comment>
<name>A0A660LC36_9ACTN</name>
<evidence type="ECO:0000256" key="3">
    <source>
        <dbReference type="ARBA" id="ARBA00022448"/>
    </source>
</evidence>
<dbReference type="Pfam" id="PF01741">
    <property type="entry name" value="MscL"/>
    <property type="match status" value="1"/>
</dbReference>
<comment type="function">
    <text evidence="10">Channel that opens in response to stretch forces in the membrane lipid bilayer. May participate in the regulation of osmotic pressure changes within the cell.</text>
</comment>
<evidence type="ECO:0000256" key="9">
    <source>
        <dbReference type="ARBA" id="ARBA00023303"/>
    </source>
</evidence>
<keyword evidence="6 10" id="KW-1133">Transmembrane helix</keyword>
<dbReference type="OrthoDB" id="9810350at2"/>
<dbReference type="SUPFAM" id="SSF81330">
    <property type="entry name" value="Gated mechanosensitive channel"/>
    <property type="match status" value="1"/>
</dbReference>
<accession>A0A660LC36</accession>
<protein>
    <recommendedName>
        <fullName evidence="10">Large-conductance mechanosensitive channel</fullName>
    </recommendedName>
</protein>
<evidence type="ECO:0000256" key="2">
    <source>
        <dbReference type="ARBA" id="ARBA00007254"/>
    </source>
</evidence>
<feature type="transmembrane region" description="Helical" evidence="10">
    <location>
        <begin position="66"/>
        <end position="88"/>
    </location>
</feature>
<dbReference type="EMBL" id="RBIL01000001">
    <property type="protein sequence ID" value="RKQ92608.1"/>
    <property type="molecule type" value="Genomic_DNA"/>
</dbReference>
<evidence type="ECO:0000313" key="12">
    <source>
        <dbReference type="Proteomes" id="UP000278962"/>
    </source>
</evidence>
<evidence type="ECO:0000256" key="10">
    <source>
        <dbReference type="HAMAP-Rule" id="MF_00115"/>
    </source>
</evidence>
<evidence type="ECO:0000256" key="8">
    <source>
        <dbReference type="ARBA" id="ARBA00023136"/>
    </source>
</evidence>
<dbReference type="PANTHER" id="PTHR30266:SF2">
    <property type="entry name" value="LARGE-CONDUCTANCE MECHANOSENSITIVE CHANNEL"/>
    <property type="match status" value="1"/>
</dbReference>
<dbReference type="NCBIfam" id="TIGR00220">
    <property type="entry name" value="mscL"/>
    <property type="match status" value="1"/>
</dbReference>
<dbReference type="InterPro" id="IPR036019">
    <property type="entry name" value="MscL_channel"/>
</dbReference>
<dbReference type="AlphaFoldDB" id="A0A660LC36"/>
<dbReference type="Proteomes" id="UP000278962">
    <property type="component" value="Unassembled WGS sequence"/>
</dbReference>
<keyword evidence="9 10" id="KW-0407">Ion channel</keyword>
<dbReference type="HAMAP" id="MF_00115">
    <property type="entry name" value="MscL"/>
    <property type="match status" value="1"/>
</dbReference>
<evidence type="ECO:0000313" key="11">
    <source>
        <dbReference type="EMBL" id="RKQ92608.1"/>
    </source>
</evidence>
<dbReference type="RefSeq" id="WP_121250293.1">
    <property type="nucleotide sequence ID" value="NZ_RBIL01000001.1"/>
</dbReference>
<evidence type="ECO:0000256" key="7">
    <source>
        <dbReference type="ARBA" id="ARBA00023065"/>
    </source>
</evidence>
<keyword evidence="4 10" id="KW-1003">Cell membrane</keyword>
<comment type="similarity">
    <text evidence="2 10">Belongs to the MscL family.</text>
</comment>
<evidence type="ECO:0000256" key="1">
    <source>
        <dbReference type="ARBA" id="ARBA00004651"/>
    </source>
</evidence>
<dbReference type="InterPro" id="IPR037673">
    <property type="entry name" value="MSC/AndL"/>
</dbReference>
<dbReference type="GO" id="GO:0008381">
    <property type="term" value="F:mechanosensitive monoatomic ion channel activity"/>
    <property type="evidence" value="ECO:0007669"/>
    <property type="project" value="UniProtKB-UniRule"/>
</dbReference>
<keyword evidence="8 10" id="KW-0472">Membrane</keyword>
<dbReference type="Gene3D" id="1.10.1200.120">
    <property type="entry name" value="Large-conductance mechanosensitive channel, MscL, domain 1"/>
    <property type="match status" value="1"/>
</dbReference>
<keyword evidence="5 10" id="KW-0812">Transmembrane</keyword>
<evidence type="ECO:0000256" key="5">
    <source>
        <dbReference type="ARBA" id="ARBA00022692"/>
    </source>
</evidence>
<keyword evidence="12" id="KW-1185">Reference proteome</keyword>
<reference evidence="11 12" key="1">
    <citation type="submission" date="2018-10" db="EMBL/GenBank/DDBJ databases">
        <title>Genomic Encyclopedia of Archaeal and Bacterial Type Strains, Phase II (KMG-II): from individual species to whole genera.</title>
        <authorList>
            <person name="Goeker M."/>
        </authorList>
    </citation>
    <scope>NUCLEOTIDE SEQUENCE [LARGE SCALE GENOMIC DNA]</scope>
    <source>
        <strain evidence="11 12">DSM 14954</strain>
    </source>
</reference>
<dbReference type="PROSITE" id="PS01327">
    <property type="entry name" value="MSCL"/>
    <property type="match status" value="1"/>
</dbReference>